<dbReference type="Gramene" id="AUR62002985-RA">
    <property type="protein sequence ID" value="AUR62002985-RA:cds"/>
    <property type="gene ID" value="AUR62002985"/>
</dbReference>
<dbReference type="Pfam" id="PF08387">
    <property type="entry name" value="FBD"/>
    <property type="match status" value="1"/>
</dbReference>
<dbReference type="EnsemblPlants" id="AUR62002985-RA">
    <property type="protein sequence ID" value="AUR62002985-RA:cds"/>
    <property type="gene ID" value="AUR62002985"/>
</dbReference>
<dbReference type="Proteomes" id="UP000596660">
    <property type="component" value="Unplaced"/>
</dbReference>
<name>A0A803KVC7_CHEQI</name>
<organism evidence="2 3">
    <name type="scientific">Chenopodium quinoa</name>
    <name type="common">Quinoa</name>
    <dbReference type="NCBI Taxonomy" id="63459"/>
    <lineage>
        <taxon>Eukaryota</taxon>
        <taxon>Viridiplantae</taxon>
        <taxon>Streptophyta</taxon>
        <taxon>Embryophyta</taxon>
        <taxon>Tracheophyta</taxon>
        <taxon>Spermatophyta</taxon>
        <taxon>Magnoliopsida</taxon>
        <taxon>eudicotyledons</taxon>
        <taxon>Gunneridae</taxon>
        <taxon>Pentapetalae</taxon>
        <taxon>Caryophyllales</taxon>
        <taxon>Chenopodiaceae</taxon>
        <taxon>Chenopodioideae</taxon>
        <taxon>Atripliceae</taxon>
        <taxon>Chenopodium</taxon>
    </lineage>
</organism>
<dbReference type="AlphaFoldDB" id="A0A803KVC7"/>
<reference evidence="2" key="1">
    <citation type="journal article" date="2017" name="Nature">
        <title>The genome of Chenopodium quinoa.</title>
        <authorList>
            <person name="Jarvis D.E."/>
            <person name="Ho Y.S."/>
            <person name="Lightfoot D.J."/>
            <person name="Schmoeckel S.M."/>
            <person name="Li B."/>
            <person name="Borm T.J.A."/>
            <person name="Ohyanagi H."/>
            <person name="Mineta K."/>
            <person name="Michell C.T."/>
            <person name="Saber N."/>
            <person name="Kharbatia N.M."/>
            <person name="Rupper R.R."/>
            <person name="Sharp A.R."/>
            <person name="Dally N."/>
            <person name="Boughton B.A."/>
            <person name="Woo Y.H."/>
            <person name="Gao G."/>
            <person name="Schijlen E.G.W.M."/>
            <person name="Guo X."/>
            <person name="Momin A.A."/>
            <person name="Negrao S."/>
            <person name="Al-Babili S."/>
            <person name="Gehring C."/>
            <person name="Roessner U."/>
            <person name="Jung C."/>
            <person name="Murphy K."/>
            <person name="Arold S.T."/>
            <person name="Gojobori T."/>
            <person name="van der Linden C.G."/>
            <person name="van Loo E.N."/>
            <person name="Jellen E.N."/>
            <person name="Maughan P.J."/>
            <person name="Tester M."/>
        </authorList>
    </citation>
    <scope>NUCLEOTIDE SEQUENCE [LARGE SCALE GENOMIC DNA]</scope>
    <source>
        <strain evidence="2">cv. PI 614886</strain>
    </source>
</reference>
<dbReference type="SMART" id="SM00579">
    <property type="entry name" value="FBD"/>
    <property type="match status" value="1"/>
</dbReference>
<sequence length="156" mass="17315">MSLSVSSVGLLKLKNVPNLARTIWDSISTTTDRKTTEIADAIKHLSASCELKSLPLSSLSSKVGRLLRRPNQNVEVEHNYNYENNLKLGNLVELDIKGVTGSNAELKFIKYVLSSSIVLRKLTIKVRGIDDVVELKLQRELNAFQRASPKAQIIVS</sequence>
<reference evidence="2" key="2">
    <citation type="submission" date="2021-03" db="UniProtKB">
        <authorList>
            <consortium name="EnsemblPlants"/>
        </authorList>
    </citation>
    <scope>IDENTIFICATION</scope>
</reference>
<evidence type="ECO:0000313" key="2">
    <source>
        <dbReference type="EnsemblPlants" id="AUR62002985-RA:cds"/>
    </source>
</evidence>
<proteinExistence type="predicted"/>
<keyword evidence="3" id="KW-1185">Reference proteome</keyword>
<evidence type="ECO:0000313" key="3">
    <source>
        <dbReference type="Proteomes" id="UP000596660"/>
    </source>
</evidence>
<accession>A0A803KVC7</accession>
<feature type="domain" description="FBD" evidence="1">
    <location>
        <begin position="64"/>
        <end position="156"/>
    </location>
</feature>
<dbReference type="InterPro" id="IPR006566">
    <property type="entry name" value="FBD"/>
</dbReference>
<evidence type="ECO:0000259" key="1">
    <source>
        <dbReference type="SMART" id="SM00579"/>
    </source>
</evidence>
<protein>
    <recommendedName>
        <fullName evidence="1">FBD domain-containing protein</fullName>
    </recommendedName>
</protein>